<evidence type="ECO:0000256" key="13">
    <source>
        <dbReference type="ARBA" id="ARBA00049556"/>
    </source>
</evidence>
<evidence type="ECO:0000256" key="6">
    <source>
        <dbReference type="ARBA" id="ARBA00023002"/>
    </source>
</evidence>
<keyword evidence="4" id="KW-0276">Fatty acid metabolism</keyword>
<dbReference type="UniPathway" id="UPA00659"/>
<evidence type="ECO:0000256" key="10">
    <source>
        <dbReference type="ARBA" id="ARBA00023235"/>
    </source>
</evidence>
<dbReference type="SUPFAM" id="SSF52096">
    <property type="entry name" value="ClpP/crotonase"/>
    <property type="match status" value="1"/>
</dbReference>
<dbReference type="GO" id="GO:0004300">
    <property type="term" value="F:enoyl-CoA hydratase activity"/>
    <property type="evidence" value="ECO:0007669"/>
    <property type="project" value="UniProtKB-ARBA"/>
</dbReference>
<evidence type="ECO:0000259" key="15">
    <source>
        <dbReference type="Pfam" id="PF02737"/>
    </source>
</evidence>
<gene>
    <name evidence="16" type="ORF">SAMN04488036_11218</name>
</gene>
<dbReference type="InterPro" id="IPR008927">
    <property type="entry name" value="6-PGluconate_DH-like_C_sf"/>
</dbReference>
<keyword evidence="9" id="KW-0576">Peroxisome</keyword>
<evidence type="ECO:0000313" key="16">
    <source>
        <dbReference type="EMBL" id="SFL39439.1"/>
    </source>
</evidence>
<dbReference type="Pfam" id="PF00725">
    <property type="entry name" value="3HCDH"/>
    <property type="match status" value="2"/>
</dbReference>
<keyword evidence="12" id="KW-0511">Multifunctional enzyme</keyword>
<comment type="catalytic activity">
    <reaction evidence="13">
        <text>a (3S)-3-hydroxyacyl-CoA + NAD(+) = a 3-oxoacyl-CoA + NADH + H(+)</text>
        <dbReference type="Rhea" id="RHEA:22432"/>
        <dbReference type="ChEBI" id="CHEBI:15378"/>
        <dbReference type="ChEBI" id="CHEBI:57318"/>
        <dbReference type="ChEBI" id="CHEBI:57540"/>
        <dbReference type="ChEBI" id="CHEBI:57945"/>
        <dbReference type="ChEBI" id="CHEBI:90726"/>
        <dbReference type="EC" id="1.1.1.35"/>
    </reaction>
</comment>
<feature type="domain" description="3-hydroxyacyl-CoA dehydrogenase C-terminal" evidence="14">
    <location>
        <begin position="583"/>
        <end position="667"/>
    </location>
</feature>
<protein>
    <submittedName>
        <fullName evidence="16">3-hydroxyacyl-CoA dehydrogenase</fullName>
    </submittedName>
</protein>
<dbReference type="Proteomes" id="UP000198851">
    <property type="component" value="Unassembled WGS sequence"/>
</dbReference>
<dbReference type="Gene3D" id="3.40.50.720">
    <property type="entry name" value="NAD(P)-binding Rossmann-like Domain"/>
    <property type="match status" value="1"/>
</dbReference>
<accession>A0A1I4HAX7</accession>
<sequence>MAGAVSYQENGGVAVLALQGLAGNAITLEMCEALAEALERAQASTSVGAVLIAGTDAAFSVGFPVGAITRDAMAQVSDLCQKIENCPLPVVAAVSGSALGVGLELVMACHYRLAVASARIGFPDVGLGILPGAGSTQRLPRLVGGEAALQVLMAGAPLAVTSPNIRRMFDQIVGADVHGTAMAFAAALADMNGGPRKSADSCAGFEDAAEFDAALAHWRAKPAPFPNASTTDILECVEASRLLPFEAGLAFEWERFEARVATETFRALRHMVVSERRAAMFPELKDGRAGAIKQVGVIGVGSVGSAFAIECLMAGYSVVVVERNAKAMAQGMRRIHAVLEQSVKSGRLTATDRDRLEASLHQADDLVAVAEADFVLEASGQVPEIERQIFVQLDGVSKEGAVLAAHGPAVDVARLASETGDPNEVIGLHFPVTASGGQGVEVVVGDSTSADTVATVVSLLKRLRKRPVRVAPHDGLITHTVWAAAVRAAEHMVLAGADPYEIDRQLRAWGMAGGPFQVADKVAINAPWFEAAGVTLSRTVRDRTSHGAGWYGPNAIKEDLHQWLTDARHASGRPQQEFSPTQITTRILAAMANAGVGLLRIGVIRAPRDVDVAMVAGAGFPRWRGGPMMAAQAEGLVRIRATLREMQAEGDSLSAPDPVFDHLIKNGGFLAR</sequence>
<keyword evidence="6" id="KW-0560">Oxidoreductase</keyword>
<proteinExistence type="predicted"/>
<dbReference type="GO" id="GO:0016853">
    <property type="term" value="F:isomerase activity"/>
    <property type="evidence" value="ECO:0007669"/>
    <property type="project" value="UniProtKB-KW"/>
</dbReference>
<comment type="pathway">
    <text evidence="2">Lipid metabolism; fatty acid beta-oxidation.</text>
</comment>
<evidence type="ECO:0000256" key="9">
    <source>
        <dbReference type="ARBA" id="ARBA00023140"/>
    </source>
</evidence>
<keyword evidence="10" id="KW-0413">Isomerase</keyword>
<evidence type="ECO:0000256" key="8">
    <source>
        <dbReference type="ARBA" id="ARBA00023098"/>
    </source>
</evidence>
<dbReference type="PANTHER" id="PTHR23309">
    <property type="entry name" value="3-HYDROXYACYL-COA DEHYROGENASE"/>
    <property type="match status" value="1"/>
</dbReference>
<evidence type="ECO:0000256" key="1">
    <source>
        <dbReference type="ARBA" id="ARBA00004275"/>
    </source>
</evidence>
<dbReference type="InterPro" id="IPR001753">
    <property type="entry name" value="Enoyl-CoA_hydra/iso"/>
</dbReference>
<comment type="subunit">
    <text evidence="3">Monomer.</text>
</comment>
<dbReference type="EMBL" id="FOSZ01000012">
    <property type="protein sequence ID" value="SFL39439.1"/>
    <property type="molecule type" value="Genomic_DNA"/>
</dbReference>
<dbReference type="RefSeq" id="WP_093325991.1">
    <property type="nucleotide sequence ID" value="NZ_FOSZ01000012.1"/>
</dbReference>
<dbReference type="InterPro" id="IPR006108">
    <property type="entry name" value="3HC_DH_C"/>
</dbReference>
<dbReference type="Pfam" id="PF00378">
    <property type="entry name" value="ECH_1"/>
    <property type="match status" value="1"/>
</dbReference>
<dbReference type="GO" id="GO:0070403">
    <property type="term" value="F:NAD+ binding"/>
    <property type="evidence" value="ECO:0007669"/>
    <property type="project" value="InterPro"/>
</dbReference>
<dbReference type="InterPro" id="IPR036291">
    <property type="entry name" value="NAD(P)-bd_dom_sf"/>
</dbReference>
<dbReference type="CDD" id="cd06558">
    <property type="entry name" value="crotonase-like"/>
    <property type="match status" value="1"/>
</dbReference>
<comment type="subcellular location">
    <subcellularLocation>
        <location evidence="1">Peroxisome</location>
    </subcellularLocation>
</comment>
<feature type="domain" description="3-hydroxyacyl-CoA dehydrogenase NAD binding" evidence="15">
    <location>
        <begin position="294"/>
        <end position="470"/>
    </location>
</feature>
<evidence type="ECO:0000256" key="2">
    <source>
        <dbReference type="ARBA" id="ARBA00005005"/>
    </source>
</evidence>
<feature type="domain" description="3-hydroxyacyl-CoA dehydrogenase C-terminal" evidence="14">
    <location>
        <begin position="475"/>
        <end position="528"/>
    </location>
</feature>
<dbReference type="SUPFAM" id="SSF48179">
    <property type="entry name" value="6-phosphogluconate dehydrogenase C-terminal domain-like"/>
    <property type="match status" value="2"/>
</dbReference>
<evidence type="ECO:0000256" key="3">
    <source>
        <dbReference type="ARBA" id="ARBA00011245"/>
    </source>
</evidence>
<evidence type="ECO:0000256" key="7">
    <source>
        <dbReference type="ARBA" id="ARBA00023027"/>
    </source>
</evidence>
<keyword evidence="5" id="KW-0442">Lipid degradation</keyword>
<evidence type="ECO:0000256" key="12">
    <source>
        <dbReference type="ARBA" id="ARBA00023268"/>
    </source>
</evidence>
<organism evidence="16 17">
    <name type="scientific">Shimia haliotis</name>
    <dbReference type="NCBI Taxonomy" id="1280847"/>
    <lineage>
        <taxon>Bacteria</taxon>
        <taxon>Pseudomonadati</taxon>
        <taxon>Pseudomonadota</taxon>
        <taxon>Alphaproteobacteria</taxon>
        <taxon>Rhodobacterales</taxon>
        <taxon>Roseobacteraceae</taxon>
    </lineage>
</organism>
<dbReference type="SUPFAM" id="SSF51735">
    <property type="entry name" value="NAD(P)-binding Rossmann-fold domains"/>
    <property type="match status" value="1"/>
</dbReference>
<evidence type="ECO:0000256" key="11">
    <source>
        <dbReference type="ARBA" id="ARBA00023239"/>
    </source>
</evidence>
<keyword evidence="11" id="KW-0456">Lyase</keyword>
<name>A0A1I4HAX7_9RHOB</name>
<dbReference type="InterPro" id="IPR006176">
    <property type="entry name" value="3-OHacyl-CoA_DH_NAD-bd"/>
</dbReference>
<evidence type="ECO:0000256" key="5">
    <source>
        <dbReference type="ARBA" id="ARBA00022963"/>
    </source>
</evidence>
<dbReference type="AlphaFoldDB" id="A0A1I4HAX7"/>
<keyword evidence="17" id="KW-1185">Reference proteome</keyword>
<dbReference type="Gene3D" id="1.10.1040.50">
    <property type="match status" value="1"/>
</dbReference>
<evidence type="ECO:0000313" key="17">
    <source>
        <dbReference type="Proteomes" id="UP000198851"/>
    </source>
</evidence>
<dbReference type="OrthoDB" id="9771883at2"/>
<evidence type="ECO:0000256" key="4">
    <source>
        <dbReference type="ARBA" id="ARBA00022832"/>
    </source>
</evidence>
<keyword evidence="7" id="KW-0520">NAD</keyword>
<dbReference type="Gene3D" id="3.90.226.10">
    <property type="entry name" value="2-enoyl-CoA Hydratase, Chain A, domain 1"/>
    <property type="match status" value="1"/>
</dbReference>
<dbReference type="Pfam" id="PF02737">
    <property type="entry name" value="3HCDH_N"/>
    <property type="match status" value="1"/>
</dbReference>
<dbReference type="STRING" id="1280847.SAMN04488036_11218"/>
<evidence type="ECO:0000259" key="14">
    <source>
        <dbReference type="Pfam" id="PF00725"/>
    </source>
</evidence>
<dbReference type="PANTHER" id="PTHR23309:SF49">
    <property type="entry name" value="PEROXISOMAL BIFUNCTIONAL ENZYME"/>
    <property type="match status" value="1"/>
</dbReference>
<dbReference type="GO" id="GO:0003857">
    <property type="term" value="F:(3S)-3-hydroxyacyl-CoA dehydrogenase (NAD+) activity"/>
    <property type="evidence" value="ECO:0007669"/>
    <property type="project" value="UniProtKB-EC"/>
</dbReference>
<keyword evidence="8" id="KW-0443">Lipid metabolism</keyword>
<dbReference type="InterPro" id="IPR029045">
    <property type="entry name" value="ClpP/crotonase-like_dom_sf"/>
</dbReference>
<reference evidence="17" key="1">
    <citation type="submission" date="2016-10" db="EMBL/GenBank/DDBJ databases">
        <authorList>
            <person name="Varghese N."/>
            <person name="Submissions S."/>
        </authorList>
    </citation>
    <scope>NUCLEOTIDE SEQUENCE [LARGE SCALE GENOMIC DNA]</scope>
    <source>
        <strain evidence="17">DSM 28453</strain>
    </source>
</reference>
<dbReference type="GO" id="GO:0006635">
    <property type="term" value="P:fatty acid beta-oxidation"/>
    <property type="evidence" value="ECO:0007669"/>
    <property type="project" value="UniProtKB-UniPathway"/>
</dbReference>